<keyword evidence="3" id="KW-1185">Reference proteome</keyword>
<evidence type="ECO:0000313" key="3">
    <source>
        <dbReference type="Proteomes" id="UP000672039"/>
    </source>
</evidence>
<dbReference type="Proteomes" id="UP000672039">
    <property type="component" value="Chromosome"/>
</dbReference>
<evidence type="ECO:0000313" key="2">
    <source>
        <dbReference type="EMBL" id="QTR48100.1"/>
    </source>
</evidence>
<dbReference type="EMBL" id="CP072801">
    <property type="protein sequence ID" value="QTR48100.1"/>
    <property type="molecule type" value="Genomic_DNA"/>
</dbReference>
<dbReference type="RefSeq" id="WP_210224323.1">
    <property type="nucleotide sequence ID" value="NZ_CP072801.1"/>
</dbReference>
<feature type="region of interest" description="Disordered" evidence="1">
    <location>
        <begin position="37"/>
        <end position="57"/>
    </location>
</feature>
<sequence>MAHSHTPCRTLSSQLTTKLPSERQGWLRYGYHRAHLPSPMPSRTALYSFGQPQATGE</sequence>
<reference evidence="2 3" key="1">
    <citation type="submission" date="2021-04" db="EMBL/GenBank/DDBJ databases">
        <title>Genomics, taxonomy and metabolism of representatives of sulfur bacteria of the genus Thiothrix: Thiothrix fructosivorans QT, Thiothrix unzii A1T and three new species, Thiothrix subterranea sp. nov., Thiothrix litoralis sp. nov. and 'Candidatus Thiothrix anitrata' sp. nov.</title>
        <authorList>
            <person name="Ravin N.V."/>
            <person name="Smolyakov D."/>
            <person name="Rudenko T.S."/>
            <person name="Mardanov A.V."/>
            <person name="Beletsky A.V."/>
            <person name="Markov N.D."/>
            <person name="Fomenkov A.I."/>
            <person name="Roberts R.J."/>
            <person name="Karnachuk O.V."/>
            <person name="Novikov A."/>
            <person name="Grabovich M.Y."/>
        </authorList>
    </citation>
    <scope>NUCLEOTIDE SEQUENCE [LARGE SCALE GENOMIC DNA]</scope>
    <source>
        <strain evidence="2 3">AS</strain>
    </source>
</reference>
<proteinExistence type="predicted"/>
<protein>
    <submittedName>
        <fullName evidence="2">Uncharacterized protein</fullName>
    </submittedName>
</protein>
<gene>
    <name evidence="2" type="ORF">J9253_09380</name>
</gene>
<evidence type="ECO:0000256" key="1">
    <source>
        <dbReference type="SAM" id="MobiDB-lite"/>
    </source>
</evidence>
<organism evidence="2 3">
    <name type="scientific">Thiothrix litoralis</name>
    <dbReference type="NCBI Taxonomy" id="2891210"/>
    <lineage>
        <taxon>Bacteria</taxon>
        <taxon>Pseudomonadati</taxon>
        <taxon>Pseudomonadota</taxon>
        <taxon>Gammaproteobacteria</taxon>
        <taxon>Thiotrichales</taxon>
        <taxon>Thiotrichaceae</taxon>
        <taxon>Thiothrix</taxon>
    </lineage>
</organism>
<accession>A0ABX7WWP6</accession>
<name>A0ABX7WWP6_9GAMM</name>